<dbReference type="Pfam" id="PF02518">
    <property type="entry name" value="HATPase_c"/>
    <property type="match status" value="1"/>
</dbReference>
<dbReference type="InterPro" id="IPR003661">
    <property type="entry name" value="HisK_dim/P_dom"/>
</dbReference>
<evidence type="ECO:0000313" key="8">
    <source>
        <dbReference type="Proteomes" id="UP000248259"/>
    </source>
</evidence>
<evidence type="ECO:0000313" key="7">
    <source>
        <dbReference type="EMBL" id="PZA15336.1"/>
    </source>
</evidence>
<comment type="caution">
    <text evidence="7">The sequence shown here is derived from an EMBL/GenBank/DDBJ whole genome shotgun (WGS) entry which is preliminary data.</text>
</comment>
<evidence type="ECO:0000256" key="3">
    <source>
        <dbReference type="ARBA" id="ARBA00022553"/>
    </source>
</evidence>
<keyword evidence="3" id="KW-0597">Phosphoprotein</keyword>
<dbReference type="InterPro" id="IPR000014">
    <property type="entry name" value="PAS"/>
</dbReference>
<organism evidence="7 8">
    <name type="scientific">Parazoarcus communis SWub3 = DSM 12120</name>
    <dbReference type="NCBI Taxonomy" id="1121029"/>
    <lineage>
        <taxon>Bacteria</taxon>
        <taxon>Pseudomonadati</taxon>
        <taxon>Pseudomonadota</taxon>
        <taxon>Betaproteobacteria</taxon>
        <taxon>Rhodocyclales</taxon>
        <taxon>Zoogloeaceae</taxon>
        <taxon>Parazoarcus</taxon>
    </lineage>
</organism>
<dbReference type="OrthoDB" id="224978at2"/>
<dbReference type="Gene3D" id="3.30.565.10">
    <property type="entry name" value="Histidine kinase-like ATPase, C-terminal domain"/>
    <property type="match status" value="1"/>
</dbReference>
<accession>A0A323UVS5</accession>
<dbReference type="InterPro" id="IPR005467">
    <property type="entry name" value="His_kinase_dom"/>
</dbReference>
<dbReference type="Pfam" id="PF08447">
    <property type="entry name" value="PAS_3"/>
    <property type="match status" value="1"/>
</dbReference>
<dbReference type="InterPro" id="IPR001610">
    <property type="entry name" value="PAC"/>
</dbReference>
<dbReference type="SMART" id="SM00086">
    <property type="entry name" value="PAC"/>
    <property type="match status" value="1"/>
</dbReference>
<dbReference type="CDD" id="cd00082">
    <property type="entry name" value="HisKA"/>
    <property type="match status" value="1"/>
</dbReference>
<dbReference type="EMBL" id="QKOE01000015">
    <property type="protein sequence ID" value="PZA15336.1"/>
    <property type="molecule type" value="Genomic_DNA"/>
</dbReference>
<name>A0A323UVS5_9RHOO</name>
<dbReference type="SUPFAM" id="SSF47384">
    <property type="entry name" value="Homodimeric domain of signal transducing histidine kinase"/>
    <property type="match status" value="1"/>
</dbReference>
<dbReference type="PRINTS" id="PR00344">
    <property type="entry name" value="BCTRLSENSOR"/>
</dbReference>
<dbReference type="GO" id="GO:0000155">
    <property type="term" value="F:phosphorelay sensor kinase activity"/>
    <property type="evidence" value="ECO:0007669"/>
    <property type="project" value="InterPro"/>
</dbReference>
<dbReference type="InterPro" id="IPR013655">
    <property type="entry name" value="PAS_fold_3"/>
</dbReference>
<dbReference type="InterPro" id="IPR035965">
    <property type="entry name" value="PAS-like_dom_sf"/>
</dbReference>
<dbReference type="PANTHER" id="PTHR43065">
    <property type="entry name" value="SENSOR HISTIDINE KINASE"/>
    <property type="match status" value="1"/>
</dbReference>
<dbReference type="EC" id="2.7.13.3" evidence="2"/>
<dbReference type="SMART" id="SM00388">
    <property type="entry name" value="HisKA"/>
    <property type="match status" value="1"/>
</dbReference>
<dbReference type="InterPro" id="IPR036097">
    <property type="entry name" value="HisK_dim/P_sf"/>
</dbReference>
<evidence type="ECO:0000256" key="4">
    <source>
        <dbReference type="SAM" id="Coils"/>
    </source>
</evidence>
<dbReference type="SUPFAM" id="SSF55874">
    <property type="entry name" value="ATPase domain of HSP90 chaperone/DNA topoisomerase II/histidine kinase"/>
    <property type="match status" value="1"/>
</dbReference>
<feature type="domain" description="Histidine kinase" evidence="5">
    <location>
        <begin position="188"/>
        <end position="431"/>
    </location>
</feature>
<dbReference type="InterPro" id="IPR000700">
    <property type="entry name" value="PAS-assoc_C"/>
</dbReference>
<dbReference type="SMART" id="SM00387">
    <property type="entry name" value="HATPase_c"/>
    <property type="match status" value="1"/>
</dbReference>
<evidence type="ECO:0000259" key="5">
    <source>
        <dbReference type="PROSITE" id="PS50109"/>
    </source>
</evidence>
<gene>
    <name evidence="7" type="ORF">DNK49_17455</name>
</gene>
<dbReference type="InterPro" id="IPR004358">
    <property type="entry name" value="Sig_transdc_His_kin-like_C"/>
</dbReference>
<feature type="coiled-coil region" evidence="4">
    <location>
        <begin position="145"/>
        <end position="172"/>
    </location>
</feature>
<keyword evidence="4" id="KW-0175">Coiled coil</keyword>
<sequence length="446" mass="49482">MPADVPELPSPANQAACWPQLPPGKVSRCWHAALEYAGDGAWDWNIVSGAMFFGPRFKAMLGYDATFAATFDAFLRHVHPDDLRRLHERIEHHFTHEDEAFACDLRIRHQDGEYRWMQTRGQLVERDSQGGPSRMVGTQRDISAMRHAEATLQQQLAETVRLNQQLEGAQVQLVQSEKLAAIGQLAAGVAHEMNTPLGFVSSNFGSLERYARQLLNAVEAYRSAAIEHADRDAFADADACYRAADIDFLKADLPALLSETREGLERVQRIVRDLKDFARIGEQEWQFADLHHGLDSTLNILRYEIKHKAEVVREYGDLPVVWCVPSMLNQVFLNLLVNAVHAIPAKGVITVRTRVESDHVCIDIADTGCGIAAEHLDHIFEPFFTTKAAGKGTGLGLSLAQDIVARHHGRIRVSSVEGQGTTFTVELPLTTLNQAAMQAGNPVMPS</sequence>
<dbReference type="NCBIfam" id="TIGR00229">
    <property type="entry name" value="sensory_box"/>
    <property type="match status" value="1"/>
</dbReference>
<evidence type="ECO:0000256" key="1">
    <source>
        <dbReference type="ARBA" id="ARBA00000085"/>
    </source>
</evidence>
<dbReference type="SUPFAM" id="SSF55785">
    <property type="entry name" value="PYP-like sensor domain (PAS domain)"/>
    <property type="match status" value="1"/>
</dbReference>
<dbReference type="PROSITE" id="PS50109">
    <property type="entry name" value="HIS_KIN"/>
    <property type="match status" value="1"/>
</dbReference>
<dbReference type="Proteomes" id="UP000248259">
    <property type="component" value="Unassembled WGS sequence"/>
</dbReference>
<comment type="catalytic activity">
    <reaction evidence="1">
        <text>ATP + protein L-histidine = ADP + protein N-phospho-L-histidine.</text>
        <dbReference type="EC" id="2.7.13.3"/>
    </reaction>
</comment>
<dbReference type="PANTHER" id="PTHR43065:SF50">
    <property type="entry name" value="HISTIDINE KINASE"/>
    <property type="match status" value="1"/>
</dbReference>
<dbReference type="Gene3D" id="1.10.287.130">
    <property type="match status" value="1"/>
</dbReference>
<keyword evidence="7" id="KW-0418">Kinase</keyword>
<evidence type="ECO:0000256" key="2">
    <source>
        <dbReference type="ARBA" id="ARBA00012438"/>
    </source>
</evidence>
<evidence type="ECO:0000259" key="6">
    <source>
        <dbReference type="PROSITE" id="PS50113"/>
    </source>
</evidence>
<dbReference type="CDD" id="cd00130">
    <property type="entry name" value="PAS"/>
    <property type="match status" value="1"/>
</dbReference>
<dbReference type="AlphaFoldDB" id="A0A323UVS5"/>
<dbReference type="Gene3D" id="3.30.450.20">
    <property type="entry name" value="PAS domain"/>
    <property type="match status" value="1"/>
</dbReference>
<dbReference type="InterPro" id="IPR036890">
    <property type="entry name" value="HATPase_C_sf"/>
</dbReference>
<keyword evidence="7" id="KW-0808">Transferase</keyword>
<keyword evidence="8" id="KW-1185">Reference proteome</keyword>
<dbReference type="InterPro" id="IPR003594">
    <property type="entry name" value="HATPase_dom"/>
</dbReference>
<feature type="domain" description="PAC" evidence="6">
    <location>
        <begin position="101"/>
        <end position="154"/>
    </location>
</feature>
<proteinExistence type="predicted"/>
<reference evidence="7 8" key="1">
    <citation type="submission" date="2018-06" db="EMBL/GenBank/DDBJ databases">
        <title>Azoarcus communis strain SWub3 genome.</title>
        <authorList>
            <person name="Zorraquino Salvo V."/>
            <person name="Toubiana D."/>
            <person name="Blumwald E."/>
        </authorList>
    </citation>
    <scope>NUCLEOTIDE SEQUENCE [LARGE SCALE GENOMIC DNA]</scope>
    <source>
        <strain evidence="7 8">SWub3</strain>
    </source>
</reference>
<dbReference type="RefSeq" id="WP_110527435.1">
    <property type="nucleotide sequence ID" value="NZ_QKOE01000015.1"/>
</dbReference>
<dbReference type="PROSITE" id="PS50113">
    <property type="entry name" value="PAC"/>
    <property type="match status" value="1"/>
</dbReference>
<protein>
    <recommendedName>
        <fullName evidence="2">histidine kinase</fullName>
        <ecNumber evidence="2">2.7.13.3</ecNumber>
    </recommendedName>
</protein>